<evidence type="ECO:0000313" key="1">
    <source>
        <dbReference type="EMBL" id="KAI0036385.1"/>
    </source>
</evidence>
<reference evidence="1" key="1">
    <citation type="submission" date="2021-02" db="EMBL/GenBank/DDBJ databases">
        <authorList>
            <consortium name="DOE Joint Genome Institute"/>
            <person name="Ahrendt S."/>
            <person name="Looney B.P."/>
            <person name="Miyauchi S."/>
            <person name="Morin E."/>
            <person name="Drula E."/>
            <person name="Courty P.E."/>
            <person name="Chicoki N."/>
            <person name="Fauchery L."/>
            <person name="Kohler A."/>
            <person name="Kuo A."/>
            <person name="Labutti K."/>
            <person name="Pangilinan J."/>
            <person name="Lipzen A."/>
            <person name="Riley R."/>
            <person name="Andreopoulos W."/>
            <person name="He G."/>
            <person name="Johnson J."/>
            <person name="Barry K.W."/>
            <person name="Grigoriev I.V."/>
            <person name="Nagy L."/>
            <person name="Hibbett D."/>
            <person name="Henrissat B."/>
            <person name="Matheny P.B."/>
            <person name="Labbe J."/>
            <person name="Martin F."/>
        </authorList>
    </citation>
    <scope>NUCLEOTIDE SEQUENCE</scope>
    <source>
        <strain evidence="1">EC-137</strain>
    </source>
</reference>
<dbReference type="Proteomes" id="UP000814128">
    <property type="component" value="Unassembled WGS sequence"/>
</dbReference>
<organism evidence="1 2">
    <name type="scientific">Vararia minispora EC-137</name>
    <dbReference type="NCBI Taxonomy" id="1314806"/>
    <lineage>
        <taxon>Eukaryota</taxon>
        <taxon>Fungi</taxon>
        <taxon>Dikarya</taxon>
        <taxon>Basidiomycota</taxon>
        <taxon>Agaricomycotina</taxon>
        <taxon>Agaricomycetes</taxon>
        <taxon>Russulales</taxon>
        <taxon>Lachnocladiaceae</taxon>
        <taxon>Vararia</taxon>
    </lineage>
</organism>
<evidence type="ECO:0000313" key="2">
    <source>
        <dbReference type="Proteomes" id="UP000814128"/>
    </source>
</evidence>
<sequence>MPSFSASLFVSASEFTSTKFDYLVVGGGNAGIPLAVRLSELGNVSVGVLEAGEKIEGDPIVDLPSRMGEALRQETYDWNLKTVPQKHAGNREINTARGRMLGGSSAINYMAYDRASKVEYDQWNKLTDDNHAWDWESLLPYFKKAEDCRSIETTPDHLPSFSAEVDVSSHGPLLTESVGADGPVKLSFGESFTDVVEPFVKAWNSLGVLTLKNAFCGEKHGAFKLLRSIDAELGTRVHSATAYLPLAGGRKNLKILTGARVNKILFRPGAEDLVATGVEFTVGQERLHIDASEVILSAGAFYTPAILEWSGIGNAKLLRAAGIAPLLDLPGVGENMQDHLFTASQFLVHPHVKTQDLFRNDAKFAEEQQKIYDTTKKGWLAMLDNQTAFVPFKQIVDQNLFESTVARLRAKIDAEMHAGNLSAMQQEQYGIQLEWLEKGNVPNVEFWLVSRGLIDPKPGESYFLLVSGQMHPFSRGSVHVTSANPKDTLKIDPNYFENDFDMEVHVACAGMREKLADTEAFKSVIKAWSVPPVTLERPVLEMAIRQGFLTGYHYFGTAAMARREIGGVVGSDLRVHGTRNLRVVDASIVPLPIAAHLQATIYALAEKAADIIKEDARP</sequence>
<proteinExistence type="predicted"/>
<comment type="caution">
    <text evidence="1">The sequence shown here is derived from an EMBL/GenBank/DDBJ whole genome shotgun (WGS) entry which is preliminary data.</text>
</comment>
<reference evidence="1" key="2">
    <citation type="journal article" date="2022" name="New Phytol.">
        <title>Evolutionary transition to the ectomycorrhizal habit in the genomes of a hyperdiverse lineage of mushroom-forming fungi.</title>
        <authorList>
            <person name="Looney B."/>
            <person name="Miyauchi S."/>
            <person name="Morin E."/>
            <person name="Drula E."/>
            <person name="Courty P.E."/>
            <person name="Kohler A."/>
            <person name="Kuo A."/>
            <person name="LaButti K."/>
            <person name="Pangilinan J."/>
            <person name="Lipzen A."/>
            <person name="Riley R."/>
            <person name="Andreopoulos W."/>
            <person name="He G."/>
            <person name="Johnson J."/>
            <person name="Nolan M."/>
            <person name="Tritt A."/>
            <person name="Barry K.W."/>
            <person name="Grigoriev I.V."/>
            <person name="Nagy L.G."/>
            <person name="Hibbett D."/>
            <person name="Henrissat B."/>
            <person name="Matheny P.B."/>
            <person name="Labbe J."/>
            <person name="Martin F.M."/>
        </authorList>
    </citation>
    <scope>NUCLEOTIDE SEQUENCE</scope>
    <source>
        <strain evidence="1">EC-137</strain>
    </source>
</reference>
<dbReference type="EMBL" id="MU273472">
    <property type="protein sequence ID" value="KAI0036385.1"/>
    <property type="molecule type" value="Genomic_DNA"/>
</dbReference>
<keyword evidence="2" id="KW-1185">Reference proteome</keyword>
<accession>A0ACB8QX50</accession>
<protein>
    <submittedName>
        <fullName evidence="1">Alcohol oxidase</fullName>
    </submittedName>
</protein>
<gene>
    <name evidence="1" type="ORF">K488DRAFT_82178</name>
</gene>
<name>A0ACB8QX50_9AGAM</name>